<feature type="domain" description="PKD" evidence="9">
    <location>
        <begin position="1265"/>
        <end position="1304"/>
    </location>
</feature>
<dbReference type="CDD" id="cd00146">
    <property type="entry name" value="PKD"/>
    <property type="match status" value="1"/>
</dbReference>
<evidence type="ECO:0000256" key="3">
    <source>
        <dbReference type="ARBA" id="ARBA00022729"/>
    </source>
</evidence>
<dbReference type="RefSeq" id="WP_258542344.1">
    <property type="nucleotide sequence ID" value="NZ_OU015584.1"/>
</dbReference>
<dbReference type="InterPro" id="IPR026444">
    <property type="entry name" value="Secre_tail"/>
</dbReference>
<dbReference type="InterPro" id="IPR000601">
    <property type="entry name" value="PKD_dom"/>
</dbReference>
<comment type="similarity">
    <text evidence="1 6">Belongs to the peptidase S8 family.</text>
</comment>
<dbReference type="InterPro" id="IPR013783">
    <property type="entry name" value="Ig-like_fold"/>
</dbReference>
<dbReference type="InterPro" id="IPR023828">
    <property type="entry name" value="Peptidase_S8_Ser-AS"/>
</dbReference>
<evidence type="ECO:0000256" key="7">
    <source>
        <dbReference type="SAM" id="MobiDB-lite"/>
    </source>
</evidence>
<dbReference type="Gene3D" id="3.40.50.200">
    <property type="entry name" value="Peptidase S8/S53 domain"/>
    <property type="match status" value="1"/>
</dbReference>
<dbReference type="PROSITE" id="PS50093">
    <property type="entry name" value="PKD"/>
    <property type="match status" value="1"/>
</dbReference>
<dbReference type="PANTHER" id="PTHR43806">
    <property type="entry name" value="PEPTIDASE S8"/>
    <property type="match status" value="1"/>
</dbReference>
<dbReference type="PROSITE" id="PS51892">
    <property type="entry name" value="SUBTILASE"/>
    <property type="match status" value="1"/>
</dbReference>
<feature type="compositionally biased region" description="Polar residues" evidence="7">
    <location>
        <begin position="507"/>
        <end position="522"/>
    </location>
</feature>
<reference evidence="10" key="1">
    <citation type="submission" date="2021-04" db="EMBL/GenBank/DDBJ databases">
        <authorList>
            <person name="Rodrigo-Torres L."/>
            <person name="Arahal R. D."/>
            <person name="Lucena T."/>
        </authorList>
    </citation>
    <scope>NUCLEOTIDE SEQUENCE</scope>
    <source>
        <strain evidence="10">AS29M-1</strain>
    </source>
</reference>
<feature type="active site" description="Charge relay system" evidence="6">
    <location>
        <position position="202"/>
    </location>
</feature>
<dbReference type="InterPro" id="IPR000209">
    <property type="entry name" value="Peptidase_S8/S53_dom"/>
</dbReference>
<dbReference type="PRINTS" id="PR00723">
    <property type="entry name" value="SUBTILISIN"/>
</dbReference>
<sequence>MKPAFLFAVLFAMVANIQAQTVYSDYQDGLIIFQLKTDKQVPIIPSNKGIVSFETDPILKRMDAKYTIVSVKQLYPDHDYEVLERTYQIEFANPSQIDAFIEDLSRFNAIEYAEKKELHHTCLTPNDTYFSNSFSNGQWALFQINAQQAWDISTGDANTVVAVTDNAINTNHPDLTNKMLQGWDAVDSDTDPSPCGSNDGFHGSHVSGIVGAETNNNLGVASIGYDVSILPVKIGNCSGSLTAGYEGIVWAADNGADVINMSWGGGGSSTYGQNVCDYAWNQGAILVAAAGNDGVNSVFYPAGYNNVVSVASTTSGDSKSSFSNYGSWIDISAPGSSILSCNDGNGYQVTQGTSMASPMVAGLVGLMKSHAVGASNADIINCLYSSADNIDAANSSYVGQLGAGRINAHQAMVCANSYAFQLDAGVSSIGSPEGNLCYDTYSPEVILRNYGSNTLTSATITYQVSGSGSQTYNWSGSLTTGQTATITLPVITSTSGSYTFSASTSSPNGSTDQNPSNDGSINNFSVIPNGDQVTLEILTDCYGSEITWEIVDDQSNIVANGGPYADVTGGQLETASICLAPGCYTFNINDSYGDGMYGSQWSCTVDGDYSMQDGSGNTLFTMTAANGDFGNGTSHTFCVSSPIPDDAGIVNVSSPDGSYCNGSIIPEVDLQNLGNQTLSNCVINYQLAGGAVQTYNWSGSLTPNQSETVTLPVINATAGNQTFIAYTTFPNGNTDGNNLNDTTTIDFTVFTNGLNLPFTEDFENGFTNQNWSIENADGGITWQLAAIAGTTPGSQAAKMDFFNYGQQGERDELITPLLDFSGQSTVDLYFEYAYRRYDQNSTDSLIVSISTDCGQSFTRLIELGEDGTGSFATAYTNTAAFTPAAGDWCMGTVGADCRTISLDAYAGQSNVFIKFEGYNAGTNGNNLFIDNINISGDVVANCPEISVSPTDVSCNSGTDGTVTISAVNGVAPLTYSIDNINYGSNNLFSGLSEGSYMGYVKGSDGCIDSLSFSISEPTPISLTTTTQDENCGQVDGELNIVASGGTAPYEYSVDGGTNYSISSAFTGLSSSTYSVMVRDDNGCTQSSSVVVSSSGGNFSMSTSGDQTICEGSSVTIFASGVPSGGSYSWDQNLGNGANQTVSPTATTVYTVTGTDGNGCSQSTSLTVTVNAIPVVNVTTTNTTICEGETTTLLASGAQTYTWNTGATGATLTVSPSSSMTYTVVGQNGTCSSSSVSESITVNPSPNVTAGASVSNALVGEVINFSSTGSNATSYNWNFGDGGTSTSANDSYSYSAQGTYTVELTGELNGCTATDQVTVVIEDVSGIDENIFGLSVYPNPSNGVVSIQVNQDVRDLMLTVYDLSGKVVVAPITMNSLHQYQLDLGSVSEGVYLLRLQDGKDQVTKRITILR</sequence>
<dbReference type="Pfam" id="PF00082">
    <property type="entry name" value="Peptidase_S8"/>
    <property type="match status" value="1"/>
</dbReference>
<dbReference type="InterPro" id="IPR022398">
    <property type="entry name" value="Peptidase_S8_His-AS"/>
</dbReference>
<evidence type="ECO:0000313" key="10">
    <source>
        <dbReference type="EMBL" id="CAG5083216.1"/>
    </source>
</evidence>
<evidence type="ECO:0000256" key="6">
    <source>
        <dbReference type="PROSITE-ProRule" id="PRU01240"/>
    </source>
</evidence>
<organism evidence="10 11">
    <name type="scientific">Parvicella tangerina</name>
    <dbReference type="NCBI Taxonomy" id="2829795"/>
    <lineage>
        <taxon>Bacteria</taxon>
        <taxon>Pseudomonadati</taxon>
        <taxon>Bacteroidota</taxon>
        <taxon>Flavobacteriia</taxon>
        <taxon>Flavobacteriales</taxon>
        <taxon>Parvicellaceae</taxon>
        <taxon>Parvicella</taxon>
    </lineage>
</organism>
<proteinExistence type="inferred from homology"/>
<dbReference type="SMART" id="SM00089">
    <property type="entry name" value="PKD"/>
    <property type="match status" value="1"/>
</dbReference>
<dbReference type="EMBL" id="OU015584">
    <property type="protein sequence ID" value="CAG5083216.1"/>
    <property type="molecule type" value="Genomic_DNA"/>
</dbReference>
<feature type="signal peptide" evidence="8">
    <location>
        <begin position="1"/>
        <end position="19"/>
    </location>
</feature>
<dbReference type="InterPro" id="IPR015500">
    <property type="entry name" value="Peptidase_S8_subtilisin-rel"/>
</dbReference>
<evidence type="ECO:0000256" key="5">
    <source>
        <dbReference type="ARBA" id="ARBA00022825"/>
    </source>
</evidence>
<feature type="chain" id="PRO_5037035490" description="PKD domain-containing protein" evidence="8">
    <location>
        <begin position="20"/>
        <end position="1410"/>
    </location>
</feature>
<keyword evidence="4 6" id="KW-0378">Hydrolase</keyword>
<dbReference type="Pfam" id="PF18911">
    <property type="entry name" value="PKD_4"/>
    <property type="match status" value="1"/>
</dbReference>
<dbReference type="Proteomes" id="UP000683507">
    <property type="component" value="Chromosome"/>
</dbReference>
<dbReference type="KEGG" id="ptan:CRYO30217_02125"/>
<accession>A0A916JN61</accession>
<dbReference type="InterPro" id="IPR035986">
    <property type="entry name" value="PKD_dom_sf"/>
</dbReference>
<evidence type="ECO:0000256" key="1">
    <source>
        <dbReference type="ARBA" id="ARBA00011073"/>
    </source>
</evidence>
<keyword evidence="3 8" id="KW-0732">Signal</keyword>
<dbReference type="SUPFAM" id="SSF49299">
    <property type="entry name" value="PKD domain"/>
    <property type="match status" value="1"/>
</dbReference>
<dbReference type="Pfam" id="PF18962">
    <property type="entry name" value="Por_Secre_tail"/>
    <property type="match status" value="1"/>
</dbReference>
<dbReference type="GO" id="GO:0006508">
    <property type="term" value="P:proteolysis"/>
    <property type="evidence" value="ECO:0007669"/>
    <property type="project" value="UniProtKB-KW"/>
</dbReference>
<keyword evidence="11" id="KW-1185">Reference proteome</keyword>
<dbReference type="InterPro" id="IPR022409">
    <property type="entry name" value="PKD/Chitinase_dom"/>
</dbReference>
<gene>
    <name evidence="10" type="ORF">CRYO30217_02125</name>
</gene>
<dbReference type="PROSITE" id="PS00138">
    <property type="entry name" value="SUBTILASE_SER"/>
    <property type="match status" value="1"/>
</dbReference>
<evidence type="ECO:0000259" key="9">
    <source>
        <dbReference type="PROSITE" id="PS50093"/>
    </source>
</evidence>
<evidence type="ECO:0000256" key="4">
    <source>
        <dbReference type="ARBA" id="ARBA00022801"/>
    </source>
</evidence>
<dbReference type="PROSITE" id="PS00137">
    <property type="entry name" value="SUBTILASE_HIS"/>
    <property type="match status" value="1"/>
</dbReference>
<feature type="region of interest" description="Disordered" evidence="7">
    <location>
        <begin position="501"/>
        <end position="522"/>
    </location>
</feature>
<feature type="active site" description="Charge relay system" evidence="6">
    <location>
        <position position="354"/>
    </location>
</feature>
<name>A0A916JN61_9FLAO</name>
<dbReference type="SUPFAM" id="SSF52743">
    <property type="entry name" value="Subtilisin-like"/>
    <property type="match status" value="1"/>
</dbReference>
<dbReference type="InterPro" id="IPR050131">
    <property type="entry name" value="Peptidase_S8_subtilisin-like"/>
</dbReference>
<dbReference type="Gene3D" id="2.60.40.10">
    <property type="entry name" value="Immunoglobulins"/>
    <property type="match status" value="3"/>
</dbReference>
<dbReference type="InterPro" id="IPR025667">
    <property type="entry name" value="SprB_repeat"/>
</dbReference>
<dbReference type="Gene3D" id="2.60.120.260">
    <property type="entry name" value="Galactose-binding domain-like"/>
    <property type="match status" value="1"/>
</dbReference>
<evidence type="ECO:0000313" key="11">
    <source>
        <dbReference type="Proteomes" id="UP000683507"/>
    </source>
</evidence>
<evidence type="ECO:0000256" key="2">
    <source>
        <dbReference type="ARBA" id="ARBA00022670"/>
    </source>
</evidence>
<evidence type="ECO:0000256" key="8">
    <source>
        <dbReference type="SAM" id="SignalP"/>
    </source>
</evidence>
<dbReference type="InterPro" id="IPR036852">
    <property type="entry name" value="Peptidase_S8/S53_dom_sf"/>
</dbReference>
<dbReference type="PANTHER" id="PTHR43806:SF11">
    <property type="entry name" value="CEREVISIN-RELATED"/>
    <property type="match status" value="1"/>
</dbReference>
<feature type="active site" description="Charge relay system" evidence="6">
    <location>
        <position position="165"/>
    </location>
</feature>
<dbReference type="Pfam" id="PF13573">
    <property type="entry name" value="SprB"/>
    <property type="match status" value="2"/>
</dbReference>
<dbReference type="GO" id="GO:0004252">
    <property type="term" value="F:serine-type endopeptidase activity"/>
    <property type="evidence" value="ECO:0007669"/>
    <property type="project" value="UniProtKB-UniRule"/>
</dbReference>
<keyword evidence="2 6" id="KW-0645">Protease</keyword>
<dbReference type="NCBIfam" id="TIGR04183">
    <property type="entry name" value="Por_Secre_tail"/>
    <property type="match status" value="1"/>
</dbReference>
<keyword evidence="5 6" id="KW-0720">Serine protease</keyword>
<protein>
    <recommendedName>
        <fullName evidence="9">PKD domain-containing protein</fullName>
    </recommendedName>
</protein>